<feature type="binding site" evidence="9">
    <location>
        <position position="99"/>
    </location>
    <ligand>
        <name>Ni(2+)</name>
        <dbReference type="ChEBI" id="CHEBI:49786"/>
    </ligand>
</feature>
<dbReference type="GO" id="GO:0010308">
    <property type="term" value="F:acireductone dioxygenase (Ni2+-requiring) activity"/>
    <property type="evidence" value="ECO:0007669"/>
    <property type="project" value="UniProtKB-UniRule"/>
</dbReference>
<feature type="binding site" evidence="9">
    <location>
        <position position="105"/>
    </location>
    <ligand>
        <name>Fe(2+)</name>
        <dbReference type="ChEBI" id="CHEBI:29033"/>
    </ligand>
</feature>
<dbReference type="GO" id="GO:0005506">
    <property type="term" value="F:iron ion binding"/>
    <property type="evidence" value="ECO:0007669"/>
    <property type="project" value="UniProtKB-UniRule"/>
</dbReference>
<evidence type="ECO:0000313" key="11">
    <source>
        <dbReference type="Proteomes" id="UP000239047"/>
    </source>
</evidence>
<feature type="binding site" evidence="9">
    <location>
        <position position="105"/>
    </location>
    <ligand>
        <name>Ni(2+)</name>
        <dbReference type="ChEBI" id="CHEBI:49786"/>
    </ligand>
</feature>
<gene>
    <name evidence="9" type="primary">mtnD</name>
    <name evidence="10" type="ORF">C4B60_15160</name>
</gene>
<feature type="site" description="May play a role in transmitting local conformational changes" evidence="9">
    <location>
        <position position="104"/>
    </location>
</feature>
<evidence type="ECO:0000313" key="10">
    <source>
        <dbReference type="EMBL" id="PPA69868.1"/>
    </source>
</evidence>
<dbReference type="SUPFAM" id="SSF51182">
    <property type="entry name" value="RmlC-like cupins"/>
    <property type="match status" value="1"/>
</dbReference>
<evidence type="ECO:0000256" key="6">
    <source>
        <dbReference type="ARBA" id="ARBA00023002"/>
    </source>
</evidence>
<dbReference type="InterPro" id="IPR004313">
    <property type="entry name" value="ARD"/>
</dbReference>
<comment type="caution">
    <text evidence="9">Lacks conserved residue(s) required for the propagation of feature annotation.</text>
</comment>
<comment type="catalytic activity">
    <reaction evidence="9">
        <text>1,2-dihydroxy-5-(methylsulfanyl)pent-1-en-3-one + O2 = 3-(methylsulfanyl)propanoate + CO + formate + 2 H(+)</text>
        <dbReference type="Rhea" id="RHEA:14161"/>
        <dbReference type="ChEBI" id="CHEBI:15378"/>
        <dbReference type="ChEBI" id="CHEBI:15379"/>
        <dbReference type="ChEBI" id="CHEBI:15740"/>
        <dbReference type="ChEBI" id="CHEBI:17245"/>
        <dbReference type="ChEBI" id="CHEBI:49016"/>
        <dbReference type="ChEBI" id="CHEBI:49252"/>
        <dbReference type="EC" id="1.13.11.53"/>
    </reaction>
</comment>
<comment type="cofactor">
    <cofactor evidence="9">
        <name>Fe(2+)</name>
        <dbReference type="ChEBI" id="CHEBI:29033"/>
    </cofactor>
    <text evidence="9">Binds 1 Fe(2+) cation per monomer.</text>
</comment>
<evidence type="ECO:0000256" key="5">
    <source>
        <dbReference type="ARBA" id="ARBA00022964"/>
    </source>
</evidence>
<keyword evidence="8 9" id="KW-0486">Methionine biosynthesis</keyword>
<comment type="similarity">
    <text evidence="9">Belongs to the acireductone dioxygenase (ARD) family.</text>
</comment>
<dbReference type="CDD" id="cd02232">
    <property type="entry name" value="cupin_ARD"/>
    <property type="match status" value="1"/>
</dbReference>
<keyword evidence="6 9" id="KW-0560">Oxidoreductase</keyword>
<evidence type="ECO:0000256" key="1">
    <source>
        <dbReference type="ARBA" id="ARBA00000428"/>
    </source>
</evidence>
<protein>
    <recommendedName>
        <fullName evidence="9">Acireductone dioxygenase</fullName>
    </recommendedName>
    <alternativeName>
        <fullName evidence="9">1,2-dihydroxy-3-keto-5-methylthiopentene dioxygenase</fullName>
        <shortName evidence="9">DHK-MTPene dioxygenase</shortName>
    </alternativeName>
    <alternativeName>
        <fullName evidence="9">Acireductone dioxygenase (Fe(2+)-requiring)</fullName>
        <shortName evidence="9">ARD'</shortName>
        <shortName evidence="9">Fe-ARD</shortName>
        <ecNumber evidence="9">1.13.11.54</ecNumber>
    </alternativeName>
    <alternativeName>
        <fullName evidence="9">Acireductone dioxygenase (Ni(2+)-requiring)</fullName>
        <shortName evidence="9">ARD</shortName>
        <shortName evidence="9">Ni-ARD</shortName>
        <ecNumber evidence="9">1.13.11.53</ecNumber>
    </alternativeName>
</protein>
<keyword evidence="7 9" id="KW-0408">Iron</keyword>
<keyword evidence="11" id="KW-1185">Reference proteome</keyword>
<feature type="binding site" evidence="9">
    <location>
        <position position="99"/>
    </location>
    <ligand>
        <name>Fe(2+)</name>
        <dbReference type="ChEBI" id="CHEBI:29033"/>
    </ligand>
</feature>
<evidence type="ECO:0000256" key="3">
    <source>
        <dbReference type="ARBA" id="ARBA00022605"/>
    </source>
</evidence>
<dbReference type="RefSeq" id="WP_104058861.1">
    <property type="nucleotide sequence ID" value="NZ_PREZ01000005.1"/>
</dbReference>
<dbReference type="Pfam" id="PF03079">
    <property type="entry name" value="ARD"/>
    <property type="match status" value="1"/>
</dbReference>
<comment type="caution">
    <text evidence="10">The sequence shown here is derived from an EMBL/GenBank/DDBJ whole genome shotgun (WGS) entry which is preliminary data.</text>
</comment>
<comment type="cofactor">
    <cofactor evidence="9">
        <name>Ni(2+)</name>
        <dbReference type="ChEBI" id="CHEBI:49786"/>
    </cofactor>
    <text evidence="9">Binds 1 nickel ion per monomer.</text>
</comment>
<proteinExistence type="inferred from homology"/>
<keyword evidence="4 9" id="KW-0479">Metal-binding</keyword>
<dbReference type="PANTHER" id="PTHR23418">
    <property type="entry name" value="ACIREDUCTONE DIOXYGENASE"/>
    <property type="match status" value="1"/>
</dbReference>
<dbReference type="UniPathway" id="UPA00904">
    <property type="reaction ID" value="UER00878"/>
</dbReference>
<dbReference type="InterPro" id="IPR014710">
    <property type="entry name" value="RmlC-like_jellyroll"/>
</dbReference>
<dbReference type="InterPro" id="IPR023956">
    <property type="entry name" value="ARD_bac"/>
</dbReference>
<dbReference type="PANTHER" id="PTHR23418:SF0">
    <property type="entry name" value="ACIREDUCTONE DIOXYGENASE"/>
    <property type="match status" value="1"/>
</dbReference>
<keyword evidence="2 9" id="KW-0533">Nickel</keyword>
<dbReference type="OrthoDB" id="9795636at2"/>
<keyword evidence="3 9" id="KW-0028">Amino-acid biosynthesis</keyword>
<comment type="pathway">
    <text evidence="9">Amino-acid biosynthesis; L-methionine biosynthesis via salvage pathway; L-methionine from S-methyl-5-thio-alpha-D-ribose 1-phosphate: step 5/6.</text>
</comment>
<dbReference type="GO" id="GO:0016151">
    <property type="term" value="F:nickel cation binding"/>
    <property type="evidence" value="ECO:0007669"/>
    <property type="project" value="UniProtKB-UniRule"/>
</dbReference>
<accession>A0A2S5GA47</accession>
<evidence type="ECO:0000256" key="8">
    <source>
        <dbReference type="ARBA" id="ARBA00023167"/>
    </source>
</evidence>
<organism evidence="10 11">
    <name type="scientific">Jeotgalibacillus proteolyticus</name>
    <dbReference type="NCBI Taxonomy" id="2082395"/>
    <lineage>
        <taxon>Bacteria</taxon>
        <taxon>Bacillati</taxon>
        <taxon>Bacillota</taxon>
        <taxon>Bacilli</taxon>
        <taxon>Bacillales</taxon>
        <taxon>Caryophanaceae</taxon>
        <taxon>Jeotgalibacillus</taxon>
    </lineage>
</organism>
<dbReference type="GO" id="GO:0010309">
    <property type="term" value="F:acireductone dioxygenase [iron(II)-requiring] activity"/>
    <property type="evidence" value="ECO:0007669"/>
    <property type="project" value="UniProtKB-UniRule"/>
</dbReference>
<keyword evidence="5 9" id="KW-0223">Dioxygenase</keyword>
<feature type="binding site" evidence="9">
    <location>
        <position position="144"/>
    </location>
    <ligand>
        <name>Ni(2+)</name>
        <dbReference type="ChEBI" id="CHEBI:49786"/>
    </ligand>
</feature>
<name>A0A2S5GA47_9BACL</name>
<evidence type="ECO:0000256" key="4">
    <source>
        <dbReference type="ARBA" id="ARBA00022723"/>
    </source>
</evidence>
<evidence type="ECO:0000256" key="9">
    <source>
        <dbReference type="HAMAP-Rule" id="MF_01682"/>
    </source>
</evidence>
<feature type="binding site" evidence="9">
    <location>
        <position position="144"/>
    </location>
    <ligand>
        <name>Fe(2+)</name>
        <dbReference type="ChEBI" id="CHEBI:29033"/>
    </ligand>
</feature>
<feature type="site" description="Important to generate the dianion" evidence="9">
    <location>
        <position position="107"/>
    </location>
</feature>
<comment type="function">
    <text evidence="9">Catalyzes 2 different reactions between oxygene and the acireductone 1,2-dihydroxy-3-keto-5-methylthiopentene (DHK-MTPene) depending upon the metal bound in the active site. Fe-containing acireductone dioxygenase (Fe-ARD) produces formate and 2-keto-4-methylthiobutyrate (KMTB), the alpha-ketoacid precursor of methionine in the methionine recycle pathway. Ni-containing acireductone dioxygenase (Ni-ARD) produces methylthiopropionate, carbon monoxide and formate, and does not lie on the methionine recycle pathway.</text>
</comment>
<dbReference type="GO" id="GO:0019284">
    <property type="term" value="P:L-methionine salvage from S-adenosylmethionine"/>
    <property type="evidence" value="ECO:0007669"/>
    <property type="project" value="InterPro"/>
</dbReference>
<feature type="binding site" evidence="9">
    <location>
        <position position="101"/>
    </location>
    <ligand>
        <name>Fe(2+)</name>
        <dbReference type="ChEBI" id="CHEBI:29033"/>
    </ligand>
</feature>
<evidence type="ECO:0000256" key="2">
    <source>
        <dbReference type="ARBA" id="ARBA00022596"/>
    </source>
</evidence>
<comment type="catalytic activity">
    <reaction evidence="1 9">
        <text>1,2-dihydroxy-5-(methylsulfanyl)pent-1-en-3-one + O2 = 4-methylsulfanyl-2-oxobutanoate + formate + 2 H(+)</text>
        <dbReference type="Rhea" id="RHEA:24504"/>
        <dbReference type="ChEBI" id="CHEBI:15378"/>
        <dbReference type="ChEBI" id="CHEBI:15379"/>
        <dbReference type="ChEBI" id="CHEBI:15740"/>
        <dbReference type="ChEBI" id="CHEBI:16723"/>
        <dbReference type="ChEBI" id="CHEBI:49252"/>
        <dbReference type="EC" id="1.13.11.54"/>
    </reaction>
</comment>
<comment type="subunit">
    <text evidence="9">Monomer.</text>
</comment>
<dbReference type="EC" id="1.13.11.53" evidence="9"/>
<dbReference type="EC" id="1.13.11.54" evidence="9"/>
<reference evidence="10 11" key="1">
    <citation type="submission" date="2018-02" db="EMBL/GenBank/DDBJ databases">
        <title>Jeotgalibacillus proteolyticum sp. nov. a protease producing bacterium isolated from ocean sediments of Laizhou Bay.</title>
        <authorList>
            <person name="Li Y."/>
        </authorList>
    </citation>
    <scope>NUCLEOTIDE SEQUENCE [LARGE SCALE GENOMIC DNA]</scope>
    <source>
        <strain evidence="10 11">22-7</strain>
    </source>
</reference>
<evidence type="ECO:0000256" key="7">
    <source>
        <dbReference type="ARBA" id="ARBA00023004"/>
    </source>
</evidence>
<dbReference type="GO" id="GO:0019509">
    <property type="term" value="P:L-methionine salvage from methylthioadenosine"/>
    <property type="evidence" value="ECO:0007669"/>
    <property type="project" value="UniProtKB-UniRule"/>
</dbReference>
<sequence>MATIKIRNTNEVIEGEENVLQFLEAQGVLYEKWDTAKLPAALQNETHINDEDKEQVLSTFDSEIRSLAERRGYHNWDVIALNEKTPDLDALLKKFEQVHTHTEDEVRAITAGSGIFIIKSEDKGYFDVNLAPGDVISVPVNVPHFFTLTDERQVVAVRLFIEKEGWVAHPFQDPEFEQAK</sequence>
<dbReference type="Gene3D" id="2.60.120.10">
    <property type="entry name" value="Jelly Rolls"/>
    <property type="match status" value="1"/>
</dbReference>
<dbReference type="InterPro" id="IPR011051">
    <property type="entry name" value="RmlC_Cupin_sf"/>
</dbReference>
<dbReference type="Proteomes" id="UP000239047">
    <property type="component" value="Unassembled WGS sequence"/>
</dbReference>
<feature type="binding site" evidence="9">
    <location>
        <position position="101"/>
    </location>
    <ligand>
        <name>Ni(2+)</name>
        <dbReference type="ChEBI" id="CHEBI:49786"/>
    </ligand>
</feature>
<dbReference type="HAMAP" id="MF_01682">
    <property type="entry name" value="Salvage_MtnD"/>
    <property type="match status" value="1"/>
</dbReference>
<dbReference type="EMBL" id="PREZ01000005">
    <property type="protein sequence ID" value="PPA69868.1"/>
    <property type="molecule type" value="Genomic_DNA"/>
</dbReference>
<dbReference type="AlphaFoldDB" id="A0A2S5GA47"/>